<dbReference type="Proteomes" id="UP000503640">
    <property type="component" value="Unassembled WGS sequence"/>
</dbReference>
<sequence length="51" mass="5200">MVVDDALGVCEKEAVAHRQESDRAGARARGNGNGNGNGGAGYNPRPGGRHP</sequence>
<gene>
    <name evidence="2" type="ORF">AMYX_40430</name>
</gene>
<feature type="compositionally biased region" description="Basic and acidic residues" evidence="1">
    <location>
        <begin position="14"/>
        <end position="25"/>
    </location>
</feature>
<dbReference type="AlphaFoldDB" id="A0A7I9VS75"/>
<evidence type="ECO:0000313" key="2">
    <source>
        <dbReference type="EMBL" id="GEJ59302.1"/>
    </source>
</evidence>
<protein>
    <submittedName>
        <fullName evidence="2">Uncharacterized protein</fullName>
    </submittedName>
</protein>
<keyword evidence="3" id="KW-1185">Reference proteome</keyword>
<evidence type="ECO:0000256" key="1">
    <source>
        <dbReference type="SAM" id="MobiDB-lite"/>
    </source>
</evidence>
<feature type="region of interest" description="Disordered" evidence="1">
    <location>
        <begin position="14"/>
        <end position="51"/>
    </location>
</feature>
<comment type="caution">
    <text evidence="2">The sequence shown here is derived from an EMBL/GenBank/DDBJ whole genome shotgun (WGS) entry which is preliminary data.</text>
</comment>
<proteinExistence type="predicted"/>
<evidence type="ECO:0000313" key="3">
    <source>
        <dbReference type="Proteomes" id="UP000503640"/>
    </source>
</evidence>
<reference evidence="3" key="1">
    <citation type="journal article" date="2020" name="Appl. Environ. Microbiol.">
        <title>Diazotrophic Anaeromyxobacter Isolates from Soils.</title>
        <authorList>
            <person name="Masuda Y."/>
            <person name="Yamanaka H."/>
            <person name="Xu Z.X."/>
            <person name="Shiratori Y."/>
            <person name="Aono T."/>
            <person name="Amachi S."/>
            <person name="Senoo K."/>
            <person name="Itoh H."/>
        </authorList>
    </citation>
    <scope>NUCLEOTIDE SEQUENCE [LARGE SCALE GENOMIC DNA]</scope>
    <source>
        <strain evidence="3">R267</strain>
    </source>
</reference>
<dbReference type="EMBL" id="BJTG01000012">
    <property type="protein sequence ID" value="GEJ59302.1"/>
    <property type="molecule type" value="Genomic_DNA"/>
</dbReference>
<accession>A0A7I9VS75</accession>
<organism evidence="2 3">
    <name type="scientific">Anaeromyxobacter diazotrophicus</name>
    <dbReference type="NCBI Taxonomy" id="2590199"/>
    <lineage>
        <taxon>Bacteria</taxon>
        <taxon>Pseudomonadati</taxon>
        <taxon>Myxococcota</taxon>
        <taxon>Myxococcia</taxon>
        <taxon>Myxococcales</taxon>
        <taxon>Cystobacterineae</taxon>
        <taxon>Anaeromyxobacteraceae</taxon>
        <taxon>Anaeromyxobacter</taxon>
    </lineage>
</organism>
<name>A0A7I9VS75_9BACT</name>
<feature type="compositionally biased region" description="Low complexity" evidence="1">
    <location>
        <begin position="42"/>
        <end position="51"/>
    </location>
</feature>
<feature type="compositionally biased region" description="Gly residues" evidence="1">
    <location>
        <begin position="31"/>
        <end position="41"/>
    </location>
</feature>